<evidence type="ECO:0000313" key="12">
    <source>
        <dbReference type="EMBL" id="KAJ3654445.1"/>
    </source>
</evidence>
<evidence type="ECO:0000256" key="6">
    <source>
        <dbReference type="ARBA" id="ARBA00022801"/>
    </source>
</evidence>
<organism evidence="12 13">
    <name type="scientific">Zophobas morio</name>
    <dbReference type="NCBI Taxonomy" id="2755281"/>
    <lineage>
        <taxon>Eukaryota</taxon>
        <taxon>Metazoa</taxon>
        <taxon>Ecdysozoa</taxon>
        <taxon>Arthropoda</taxon>
        <taxon>Hexapoda</taxon>
        <taxon>Insecta</taxon>
        <taxon>Pterygota</taxon>
        <taxon>Neoptera</taxon>
        <taxon>Endopterygota</taxon>
        <taxon>Coleoptera</taxon>
        <taxon>Polyphaga</taxon>
        <taxon>Cucujiformia</taxon>
        <taxon>Tenebrionidae</taxon>
        <taxon>Zophobas</taxon>
    </lineage>
</organism>
<evidence type="ECO:0000259" key="11">
    <source>
        <dbReference type="Pfam" id="PF05649"/>
    </source>
</evidence>
<sequence>MDDRFALKSEKYSCSDYKKLTKPEKCLLTTVGFFVIFIIYLGSNLLATTGHVCMTEKCIRSAAHILENIDKTIDPCDDFYKFACGSFIKNTIIPGDKATVSTVSNTRDKIILQLMNLFEEPYHDNDPHSLNLIKIIYNSCMNTTKFRKEVLEFVKKEFKNLGGWPVLEHNWNERKFDWENLVYRLKTTGFRRTFLFRVAVDTDSKNSSKHILTISQPSMGYVVLNRDYNDTLVKATYNFLVEVAVLFGADRATAVTDIKDLIDFEIELADLLVSNEEHNNIFQDYNPSTIRELQRNYSSIPWLKLLNSYLFPVDFLDLGDTINVMQPEFFKKLDTFLPKVKKRTLANFIFLRILRDLLAYLPEEFTKQSLKYIKIVFGKNDVMPRWKSCMWEAARLHFAVSHIHIKYLFDKSIKQKVTKLTTDIKESFLNTLRQVKWMDPKTKKRAILKAKNMKSYVGYPDEFLEDKNVEEYYRDLQLNPNEHYIKIHLNLSKFSHKKKIQKLRKLVKKPYWVEQARTYDVGAFYVPAENTIELPAAVLQDYFFDPDRPQYLNYGAIGQIIGHEITHGFDNDGKQYDKDGNVIDWWEPETTRTFNTKTQCLVDQYENYTIPEIEMNLDGVRTLSENIADNGGIKIAYKGYLKWVGRNKIEPSLPGLPYTPRQLFWISAANIWCTKSKKEFLKKFVTFGYHSPKYFRVVVPFMNSDYFGRDFNCPLGSPMNPKNKCKVW</sequence>
<gene>
    <name evidence="12" type="ORF">Zmor_013634</name>
</gene>
<keyword evidence="8" id="KW-0482">Metalloprotease</keyword>
<dbReference type="InterPro" id="IPR008753">
    <property type="entry name" value="Peptidase_M13_N"/>
</dbReference>
<dbReference type="Proteomes" id="UP001168821">
    <property type="component" value="Unassembled WGS sequence"/>
</dbReference>
<keyword evidence="5" id="KW-0479">Metal-binding</keyword>
<dbReference type="AlphaFoldDB" id="A0AA38IEC4"/>
<evidence type="ECO:0000259" key="10">
    <source>
        <dbReference type="Pfam" id="PF01431"/>
    </source>
</evidence>
<keyword evidence="6" id="KW-0378">Hydrolase</keyword>
<keyword evidence="9" id="KW-1133">Transmembrane helix</keyword>
<dbReference type="Gene3D" id="3.40.390.10">
    <property type="entry name" value="Collagenase (Catalytic Domain)"/>
    <property type="match status" value="1"/>
</dbReference>
<dbReference type="GO" id="GO:0005886">
    <property type="term" value="C:plasma membrane"/>
    <property type="evidence" value="ECO:0007669"/>
    <property type="project" value="UniProtKB-SubCell"/>
</dbReference>
<accession>A0AA38IEC4</accession>
<dbReference type="GO" id="GO:0016485">
    <property type="term" value="P:protein processing"/>
    <property type="evidence" value="ECO:0007669"/>
    <property type="project" value="TreeGrafter"/>
</dbReference>
<comment type="cofactor">
    <cofactor evidence="1">
        <name>Zn(2+)</name>
        <dbReference type="ChEBI" id="CHEBI:29105"/>
    </cofactor>
</comment>
<comment type="caution">
    <text evidence="12">The sequence shown here is derived from an EMBL/GenBank/DDBJ whole genome shotgun (WGS) entry which is preliminary data.</text>
</comment>
<evidence type="ECO:0000313" key="13">
    <source>
        <dbReference type="Proteomes" id="UP001168821"/>
    </source>
</evidence>
<name>A0AA38IEC4_9CUCU</name>
<evidence type="ECO:0000256" key="7">
    <source>
        <dbReference type="ARBA" id="ARBA00022833"/>
    </source>
</evidence>
<dbReference type="PRINTS" id="PR00786">
    <property type="entry name" value="NEPRILYSIN"/>
</dbReference>
<keyword evidence="9" id="KW-0812">Transmembrane</keyword>
<dbReference type="InterPro" id="IPR024079">
    <property type="entry name" value="MetalloPept_cat_dom_sf"/>
</dbReference>
<keyword evidence="13" id="KW-1185">Reference proteome</keyword>
<proteinExistence type="inferred from homology"/>
<evidence type="ECO:0008006" key="14">
    <source>
        <dbReference type="Google" id="ProtNLM"/>
    </source>
</evidence>
<dbReference type="InterPro" id="IPR018497">
    <property type="entry name" value="Peptidase_M13_C"/>
</dbReference>
<evidence type="ECO:0000256" key="8">
    <source>
        <dbReference type="ARBA" id="ARBA00023049"/>
    </source>
</evidence>
<dbReference type="Pfam" id="PF05649">
    <property type="entry name" value="Peptidase_M13_N"/>
    <property type="match status" value="1"/>
</dbReference>
<evidence type="ECO:0000256" key="1">
    <source>
        <dbReference type="ARBA" id="ARBA00001947"/>
    </source>
</evidence>
<dbReference type="Pfam" id="PF01431">
    <property type="entry name" value="Peptidase_M13"/>
    <property type="match status" value="1"/>
</dbReference>
<keyword evidence="7" id="KW-0862">Zinc</keyword>
<dbReference type="GO" id="GO:0046872">
    <property type="term" value="F:metal ion binding"/>
    <property type="evidence" value="ECO:0007669"/>
    <property type="project" value="UniProtKB-KW"/>
</dbReference>
<keyword evidence="9" id="KW-0472">Membrane</keyword>
<comment type="similarity">
    <text evidence="3">Belongs to the peptidase M13 family.</text>
</comment>
<keyword evidence="4" id="KW-0645">Protease</keyword>
<dbReference type="InterPro" id="IPR000718">
    <property type="entry name" value="Peptidase_M13"/>
</dbReference>
<evidence type="ECO:0000256" key="5">
    <source>
        <dbReference type="ARBA" id="ARBA00022723"/>
    </source>
</evidence>
<protein>
    <recommendedName>
        <fullName evidence="14">Membrane metallo-endopeptidase-like 1</fullName>
    </recommendedName>
</protein>
<feature type="domain" description="Peptidase M13 C-terminal" evidence="10">
    <location>
        <begin position="523"/>
        <end position="727"/>
    </location>
</feature>
<feature type="transmembrane region" description="Helical" evidence="9">
    <location>
        <begin position="26"/>
        <end position="47"/>
    </location>
</feature>
<dbReference type="PANTHER" id="PTHR11733:SF224">
    <property type="entry name" value="NEPRILYSIN-2"/>
    <property type="match status" value="1"/>
</dbReference>
<dbReference type="InterPro" id="IPR042089">
    <property type="entry name" value="Peptidase_M13_dom_2"/>
</dbReference>
<dbReference type="Gene3D" id="1.10.1380.10">
    <property type="entry name" value="Neutral endopeptidase , domain2"/>
    <property type="match status" value="1"/>
</dbReference>
<reference evidence="12" key="1">
    <citation type="journal article" date="2023" name="G3 (Bethesda)">
        <title>Whole genome assemblies of Zophobas morio and Tenebrio molitor.</title>
        <authorList>
            <person name="Kaur S."/>
            <person name="Stinson S.A."/>
            <person name="diCenzo G.C."/>
        </authorList>
    </citation>
    <scope>NUCLEOTIDE SEQUENCE</scope>
    <source>
        <strain evidence="12">QUZm001</strain>
    </source>
</reference>
<dbReference type="SUPFAM" id="SSF55486">
    <property type="entry name" value="Metalloproteases ('zincins'), catalytic domain"/>
    <property type="match status" value="1"/>
</dbReference>
<comment type="subcellular location">
    <subcellularLocation>
        <location evidence="2">Cell membrane</location>
        <topology evidence="2">Single-pass type II membrane protein</topology>
    </subcellularLocation>
</comment>
<dbReference type="PANTHER" id="PTHR11733">
    <property type="entry name" value="ZINC METALLOPROTEASE FAMILY M13 NEPRILYSIN-RELATED"/>
    <property type="match status" value="1"/>
</dbReference>
<evidence type="ECO:0000256" key="9">
    <source>
        <dbReference type="SAM" id="Phobius"/>
    </source>
</evidence>
<evidence type="ECO:0000256" key="4">
    <source>
        <dbReference type="ARBA" id="ARBA00022670"/>
    </source>
</evidence>
<dbReference type="CDD" id="cd08662">
    <property type="entry name" value="M13"/>
    <property type="match status" value="1"/>
</dbReference>
<evidence type="ECO:0000256" key="2">
    <source>
        <dbReference type="ARBA" id="ARBA00004401"/>
    </source>
</evidence>
<evidence type="ECO:0000256" key="3">
    <source>
        <dbReference type="ARBA" id="ARBA00007357"/>
    </source>
</evidence>
<dbReference type="GO" id="GO:0004222">
    <property type="term" value="F:metalloendopeptidase activity"/>
    <property type="evidence" value="ECO:0007669"/>
    <property type="project" value="InterPro"/>
</dbReference>
<dbReference type="EMBL" id="JALNTZ010000004">
    <property type="protein sequence ID" value="KAJ3654445.1"/>
    <property type="molecule type" value="Genomic_DNA"/>
</dbReference>
<feature type="domain" description="Peptidase M13 N-terminal" evidence="11">
    <location>
        <begin position="75"/>
        <end position="460"/>
    </location>
</feature>
<dbReference type="PROSITE" id="PS51885">
    <property type="entry name" value="NEPRILYSIN"/>
    <property type="match status" value="1"/>
</dbReference>